<dbReference type="Proteomes" id="UP000594034">
    <property type="component" value="Chromosome"/>
</dbReference>
<dbReference type="CDD" id="cd04584">
    <property type="entry name" value="CBS_pair_AcuB_like"/>
    <property type="match status" value="1"/>
</dbReference>
<protein>
    <submittedName>
        <fullName evidence="4">CBS domain-containing protein</fullName>
    </submittedName>
</protein>
<dbReference type="EMBL" id="CP040449">
    <property type="protein sequence ID" value="QFI54021.1"/>
    <property type="molecule type" value="Genomic_DNA"/>
</dbReference>
<dbReference type="PANTHER" id="PTHR43080">
    <property type="entry name" value="CBS DOMAIN-CONTAINING PROTEIN CBSX3, MITOCHONDRIAL"/>
    <property type="match status" value="1"/>
</dbReference>
<evidence type="ECO:0000313" key="5">
    <source>
        <dbReference type="Proteomes" id="UP000594034"/>
    </source>
</evidence>
<evidence type="ECO:0000256" key="2">
    <source>
        <dbReference type="PROSITE-ProRule" id="PRU00703"/>
    </source>
</evidence>
<feature type="domain" description="CBS" evidence="3">
    <location>
        <begin position="81"/>
        <end position="136"/>
    </location>
</feature>
<proteinExistence type="predicted"/>
<dbReference type="AlphaFoldDB" id="A0A5J6WUZ4"/>
<reference evidence="4 5" key="1">
    <citation type="submission" date="2019-05" db="EMBL/GenBank/DDBJ databases">
        <title>OXA-830, a novel chromosomally encoded expanded-spectrum class D beta-lactamase in Aeromonas simiae.</title>
        <authorList>
            <person name="Zhou W."/>
            <person name="Chen Q."/>
        </authorList>
    </citation>
    <scope>NUCLEOTIDE SEQUENCE [LARGE SCALE GENOMIC DNA]</scope>
    <source>
        <strain evidence="4 5">A6</strain>
    </source>
</reference>
<gene>
    <name evidence="4" type="ORF">FE240_04510</name>
</gene>
<dbReference type="SMART" id="SM00116">
    <property type="entry name" value="CBS"/>
    <property type="match status" value="2"/>
</dbReference>
<keyword evidence="5" id="KW-1185">Reference proteome</keyword>
<dbReference type="RefSeq" id="WP_193003541.1">
    <property type="nucleotide sequence ID" value="NZ_CP040449.1"/>
</dbReference>
<name>A0A5J6WUZ4_9GAMM</name>
<dbReference type="InterPro" id="IPR046342">
    <property type="entry name" value="CBS_dom_sf"/>
</dbReference>
<evidence type="ECO:0000259" key="3">
    <source>
        <dbReference type="PROSITE" id="PS51371"/>
    </source>
</evidence>
<evidence type="ECO:0000313" key="4">
    <source>
        <dbReference type="EMBL" id="QFI54021.1"/>
    </source>
</evidence>
<dbReference type="PROSITE" id="PS51371">
    <property type="entry name" value="CBS"/>
    <property type="match status" value="2"/>
</dbReference>
<dbReference type="KEGG" id="asim:FE240_04510"/>
<dbReference type="InterPro" id="IPR051257">
    <property type="entry name" value="Diverse_CBS-Domain"/>
</dbReference>
<dbReference type="Gene3D" id="3.10.580.10">
    <property type="entry name" value="CBS-domain"/>
    <property type="match status" value="1"/>
</dbReference>
<feature type="domain" description="CBS" evidence="3">
    <location>
        <begin position="7"/>
        <end position="65"/>
    </location>
</feature>
<dbReference type="InterPro" id="IPR000644">
    <property type="entry name" value="CBS_dom"/>
</dbReference>
<dbReference type="Pfam" id="PF00571">
    <property type="entry name" value="CBS"/>
    <property type="match status" value="2"/>
</dbReference>
<evidence type="ECO:0000256" key="1">
    <source>
        <dbReference type="ARBA" id="ARBA00023122"/>
    </source>
</evidence>
<organism evidence="4 5">
    <name type="scientific">Aeromonas simiae</name>
    <dbReference type="NCBI Taxonomy" id="218936"/>
    <lineage>
        <taxon>Bacteria</taxon>
        <taxon>Pseudomonadati</taxon>
        <taxon>Pseudomonadota</taxon>
        <taxon>Gammaproteobacteria</taxon>
        <taxon>Aeromonadales</taxon>
        <taxon>Aeromonadaceae</taxon>
        <taxon>Aeromonas</taxon>
    </lineage>
</organism>
<dbReference type="PANTHER" id="PTHR43080:SF2">
    <property type="entry name" value="CBS DOMAIN-CONTAINING PROTEIN"/>
    <property type="match status" value="1"/>
</dbReference>
<dbReference type="SUPFAM" id="SSF54631">
    <property type="entry name" value="CBS-domain pair"/>
    <property type="match status" value="1"/>
</dbReference>
<keyword evidence="1 2" id="KW-0129">CBS domain</keyword>
<sequence length="138" mass="15356">MHVADIMTTRLATIAMDDRLETIKEIFDQAPFRHLLVVEEGELVGVLTDTDLFQALSPYLGSQTEQLRDVQTLHKRAHQVMTRHPITVSPRMSLQAAASLMLDKGVSCLPVLDNGELVGIVTWKDLLRACINQGCFQG</sequence>
<accession>A0A5J6WUZ4</accession>